<dbReference type="Proteomes" id="UP001152649">
    <property type="component" value="Unassembled WGS sequence"/>
</dbReference>
<evidence type="ECO:0000259" key="2">
    <source>
        <dbReference type="PROSITE" id="PS50181"/>
    </source>
</evidence>
<organism evidence="3 4">
    <name type="scientific">Penicillium salamii</name>
    <dbReference type="NCBI Taxonomy" id="1612424"/>
    <lineage>
        <taxon>Eukaryota</taxon>
        <taxon>Fungi</taxon>
        <taxon>Dikarya</taxon>
        <taxon>Ascomycota</taxon>
        <taxon>Pezizomycotina</taxon>
        <taxon>Eurotiomycetes</taxon>
        <taxon>Eurotiomycetidae</taxon>
        <taxon>Eurotiales</taxon>
        <taxon>Aspergillaceae</taxon>
        <taxon>Penicillium</taxon>
    </lineage>
</organism>
<dbReference type="PROSITE" id="PS50181">
    <property type="entry name" value="FBOX"/>
    <property type="match status" value="1"/>
</dbReference>
<dbReference type="InterPro" id="IPR001810">
    <property type="entry name" value="F-box_dom"/>
</dbReference>
<keyword evidence="4" id="KW-1185">Reference proteome</keyword>
<feature type="domain" description="F-box" evidence="2">
    <location>
        <begin position="14"/>
        <end position="62"/>
    </location>
</feature>
<accession>A0A9W4N7J6</accession>
<sequence>MTSLPIRMAAARKPKGLTDLPLEMLWKISENLSSADIACLALTNRQLLCSFVDTAFENFQSYRTPPDRDTNPDHHCFDEIRLNSQSRHPVNRSRDNARVDLLSRISRDQPNYYLCFDCLQLHFWKRVERLTWENVKFPHDTHGLSPLDLRLQKPLNISHYPTDSLHELHFVHLQLVMRRFYHGPEFGIPVESLLYTEIRAERSRLILHLTENKSDGKTGKDLKMTLFSVEGRICTTPPSLYIRTQGIAVVPRKYLEYFIQIRWWDFDIAQFYVCMNVPTPSSEFEEHFQSLIRRHCSAPHPYVADKGTCDACKKSWLFEIRPMEETNVSVTLTVWTDLGPGLATNDTHWDSHLCGWTEEAAAQHRMVDPRERFERHSVQAESPNALCVDQLYCRNIRLLKEERHREESSRSLTDYGRPGVYMLHGDPSKSPRHSRRIFATHTDEIYDSRKKASLQEDPYLDLSKLRRFEM</sequence>
<proteinExistence type="predicted"/>
<feature type="region of interest" description="Disordered" evidence="1">
    <location>
        <begin position="407"/>
        <end position="433"/>
    </location>
</feature>
<evidence type="ECO:0000313" key="3">
    <source>
        <dbReference type="EMBL" id="CAG8289757.1"/>
    </source>
</evidence>
<evidence type="ECO:0000313" key="4">
    <source>
        <dbReference type="Proteomes" id="UP001152649"/>
    </source>
</evidence>
<dbReference type="EMBL" id="CAJVPG010000055">
    <property type="protein sequence ID" value="CAG8289757.1"/>
    <property type="molecule type" value="Genomic_DNA"/>
</dbReference>
<evidence type="ECO:0000256" key="1">
    <source>
        <dbReference type="SAM" id="MobiDB-lite"/>
    </source>
</evidence>
<comment type="caution">
    <text evidence="3">The sequence shown here is derived from an EMBL/GenBank/DDBJ whole genome shotgun (WGS) entry which is preliminary data.</text>
</comment>
<dbReference type="AlphaFoldDB" id="A0A9W4N7J6"/>
<protein>
    <recommendedName>
        <fullName evidence="2">F-box domain-containing protein</fullName>
    </recommendedName>
</protein>
<dbReference type="OrthoDB" id="3766406at2759"/>
<name>A0A9W4N7J6_9EURO</name>
<reference evidence="3" key="1">
    <citation type="submission" date="2021-07" db="EMBL/GenBank/DDBJ databases">
        <authorList>
            <person name="Branca A.L. A."/>
        </authorList>
    </citation>
    <scope>NUCLEOTIDE SEQUENCE</scope>
</reference>
<gene>
    <name evidence="3" type="ORF">PSALAMII_LOCUS1611</name>
</gene>